<protein>
    <submittedName>
        <fullName evidence="2">Uncharacterized protein</fullName>
    </submittedName>
</protein>
<evidence type="ECO:0000313" key="2">
    <source>
        <dbReference type="EMBL" id="KAH3802772.1"/>
    </source>
</evidence>
<keyword evidence="3" id="KW-1185">Reference proteome</keyword>
<gene>
    <name evidence="2" type="ORF">DPMN_156455</name>
</gene>
<reference evidence="2" key="2">
    <citation type="submission" date="2020-11" db="EMBL/GenBank/DDBJ databases">
        <authorList>
            <person name="McCartney M.A."/>
            <person name="Auch B."/>
            <person name="Kono T."/>
            <person name="Mallez S."/>
            <person name="Becker A."/>
            <person name="Gohl D.M."/>
            <person name="Silverstein K.A.T."/>
            <person name="Koren S."/>
            <person name="Bechman K.B."/>
            <person name="Herman A."/>
            <person name="Abrahante J.E."/>
            <person name="Garbe J."/>
        </authorList>
    </citation>
    <scope>NUCLEOTIDE SEQUENCE</scope>
    <source>
        <strain evidence="2">Duluth1</strain>
        <tissue evidence="2">Whole animal</tissue>
    </source>
</reference>
<feature type="signal peptide" evidence="1">
    <location>
        <begin position="1"/>
        <end position="19"/>
    </location>
</feature>
<keyword evidence="1" id="KW-0732">Signal</keyword>
<evidence type="ECO:0000313" key="3">
    <source>
        <dbReference type="Proteomes" id="UP000828390"/>
    </source>
</evidence>
<dbReference type="EMBL" id="JAIWYP010000007">
    <property type="protein sequence ID" value="KAH3802772.1"/>
    <property type="molecule type" value="Genomic_DNA"/>
</dbReference>
<organism evidence="2 3">
    <name type="scientific">Dreissena polymorpha</name>
    <name type="common">Zebra mussel</name>
    <name type="synonym">Mytilus polymorpha</name>
    <dbReference type="NCBI Taxonomy" id="45954"/>
    <lineage>
        <taxon>Eukaryota</taxon>
        <taxon>Metazoa</taxon>
        <taxon>Spiralia</taxon>
        <taxon>Lophotrochozoa</taxon>
        <taxon>Mollusca</taxon>
        <taxon>Bivalvia</taxon>
        <taxon>Autobranchia</taxon>
        <taxon>Heteroconchia</taxon>
        <taxon>Euheterodonta</taxon>
        <taxon>Imparidentia</taxon>
        <taxon>Neoheterodontei</taxon>
        <taxon>Myida</taxon>
        <taxon>Dreissenoidea</taxon>
        <taxon>Dreissenidae</taxon>
        <taxon>Dreissena</taxon>
    </lineage>
</organism>
<accession>A0A9D4FVP8</accession>
<reference evidence="2" key="1">
    <citation type="journal article" date="2019" name="bioRxiv">
        <title>The Genome of the Zebra Mussel, Dreissena polymorpha: A Resource for Invasive Species Research.</title>
        <authorList>
            <person name="McCartney M.A."/>
            <person name="Auch B."/>
            <person name="Kono T."/>
            <person name="Mallez S."/>
            <person name="Zhang Y."/>
            <person name="Obille A."/>
            <person name="Becker A."/>
            <person name="Abrahante J.E."/>
            <person name="Garbe J."/>
            <person name="Badalamenti J.P."/>
            <person name="Herman A."/>
            <person name="Mangelson H."/>
            <person name="Liachko I."/>
            <person name="Sullivan S."/>
            <person name="Sone E.D."/>
            <person name="Koren S."/>
            <person name="Silverstein K.A.T."/>
            <person name="Beckman K.B."/>
            <person name="Gohl D.M."/>
        </authorList>
    </citation>
    <scope>NUCLEOTIDE SEQUENCE</scope>
    <source>
        <strain evidence="2">Duluth1</strain>
        <tissue evidence="2">Whole animal</tissue>
    </source>
</reference>
<comment type="caution">
    <text evidence="2">The sequence shown here is derived from an EMBL/GenBank/DDBJ whole genome shotgun (WGS) entry which is preliminary data.</text>
</comment>
<sequence>MTTLHFLFQIAILRVGVHGPKDARLAVASHATLPSMLNNPLLCHAKYQPVPSLPRTFCDQPSHTYYSRSYRGLYTCKQLLLFRDSDMQSMISKVPLSPGEVLPQCHTTCGVWKPLFLHDPAYTDRKVVPHILYNTQRPLFPLSPPNRGRIRIV</sequence>
<feature type="chain" id="PRO_5038540094" evidence="1">
    <location>
        <begin position="20"/>
        <end position="153"/>
    </location>
</feature>
<name>A0A9D4FVP8_DREPO</name>
<evidence type="ECO:0000256" key="1">
    <source>
        <dbReference type="SAM" id="SignalP"/>
    </source>
</evidence>
<proteinExistence type="predicted"/>
<dbReference type="Proteomes" id="UP000828390">
    <property type="component" value="Unassembled WGS sequence"/>
</dbReference>
<dbReference type="AlphaFoldDB" id="A0A9D4FVP8"/>